<evidence type="ECO:0000259" key="2">
    <source>
        <dbReference type="Pfam" id="PF05506"/>
    </source>
</evidence>
<feature type="domain" description="Bacterial phospholipase C C-terminal" evidence="2">
    <location>
        <begin position="607"/>
        <end position="689"/>
    </location>
</feature>
<dbReference type="EMBL" id="MAHX01000008">
    <property type="protein sequence ID" value="OPC67126.1"/>
    <property type="molecule type" value="Genomic_DNA"/>
</dbReference>
<keyword evidence="1" id="KW-0378">Hydrolase</keyword>
<accession>A0A1T3MRG7</accession>
<keyword evidence="4" id="KW-1185">Reference proteome</keyword>
<protein>
    <submittedName>
        <fullName evidence="3">Phospholipase C, phosphocholine-specific</fullName>
    </submittedName>
</protein>
<dbReference type="InterPro" id="IPR017767">
    <property type="entry name" value="PC-PLC"/>
</dbReference>
<gene>
    <name evidence="3" type="ORF">BAZ10_16800</name>
</gene>
<dbReference type="PANTHER" id="PTHR31956:SF1">
    <property type="entry name" value="NON-SPECIFIC PHOSPHOLIPASE C1"/>
    <property type="match status" value="1"/>
</dbReference>
<dbReference type="AlphaFoldDB" id="A0A1T3MRG7"/>
<evidence type="ECO:0000256" key="1">
    <source>
        <dbReference type="ARBA" id="ARBA00022801"/>
    </source>
</evidence>
<dbReference type="PANTHER" id="PTHR31956">
    <property type="entry name" value="NON-SPECIFIC PHOSPHOLIPASE C4-RELATED"/>
    <property type="match status" value="1"/>
</dbReference>
<proteinExistence type="predicted"/>
<dbReference type="Gene3D" id="3.40.720.10">
    <property type="entry name" value="Alkaline Phosphatase, subunit A"/>
    <property type="match status" value="2"/>
</dbReference>
<dbReference type="Pfam" id="PF05506">
    <property type="entry name" value="PLipase_C_C"/>
    <property type="match status" value="1"/>
</dbReference>
<organism evidence="3 4">
    <name type="scientific">Elizabethkingia occulta</name>
    <dbReference type="NCBI Taxonomy" id="1867263"/>
    <lineage>
        <taxon>Bacteria</taxon>
        <taxon>Pseudomonadati</taxon>
        <taxon>Bacteroidota</taxon>
        <taxon>Flavobacteriia</taxon>
        <taxon>Flavobacteriales</taxon>
        <taxon>Weeksellaceae</taxon>
        <taxon>Elizabethkingia</taxon>
    </lineage>
</organism>
<dbReference type="RefSeq" id="WP_078771343.1">
    <property type="nucleotide sequence ID" value="NZ_CBCSBR010000034.1"/>
</dbReference>
<dbReference type="InterPro" id="IPR017850">
    <property type="entry name" value="Alkaline_phosphatase_core_sf"/>
</dbReference>
<dbReference type="InterPro" id="IPR008475">
    <property type="entry name" value="PLipase_C_C"/>
</dbReference>
<sequence length="780" mass="90054">MDRRDFLKKSGMVLGGLGVSTVIHPSILKAMNIKPAKGSTFYDAEHVVILMQENRSFDHCFGTLRGVRGFMDKYAFRKPDGKSVFFQKDKAGKTYAPFNLDIKNTRATWMSSLPHSWTNQQNALNKGKYDQWLLAKRSGVKEYQDLPLTLGFYNRNDLPFYYQLADAFTVFDQYFCSSLTGTTPNRLFHWTGTIRSEKSGDVQAHVVNDTVDYSRNVHWKTFPEMLEENDISWRIYQNEISLSKGMGGEQEAYLSNFTDNPIEWFSQFNVKFSPKHHEFVQKKITELKDKLSKKPDNKERLEKELRYYEEDLKNFDPKNWDKLSQKEKNIHNKAFTINSGDPDFWSLEEIDPVNGEKMYLPKGDVLFQFRKDVNEGKLPAVSWLVAPERFSDHPSSQWYGAWFISEVMNILTKNPEVWKKTIFILNYDENDGYFDHVVPFLPPNNPQQQPDIHGEAGAEYVDFKQKYFSTEKLYSSEKMEGPVGLGYRVPMVVASPWTMGGYVNSEVSDHTSVLQFLEHFLNKKKNKNLHVENISDWRREVCGDLTSAFNQEKSKNLKLDFLQEKVFVESINAAKEKPVPNNFVALSDAEQNAQSKYFPKQEKGLKPSNPLPYHFEVNFNNKGIDMHNHTEKATPVMVYNRKKLNEDKDFLFPYTMFKKQNFNHALSTENGYDWDVFGPNGFYRNFEGNSAPEVEVKLTQNSNGDVEVIFTSASVKEIVLENAYTKQTQKIDPSKTPKVLIPSSKIGGWYDLKVSTGNNNWIFAGRAETGKVSSTDPHWA</sequence>
<evidence type="ECO:0000313" key="3">
    <source>
        <dbReference type="EMBL" id="OPC67126.1"/>
    </source>
</evidence>
<dbReference type="GO" id="GO:0016042">
    <property type="term" value="P:lipid catabolic process"/>
    <property type="evidence" value="ECO:0007669"/>
    <property type="project" value="InterPro"/>
</dbReference>
<evidence type="ECO:0000313" key="4">
    <source>
        <dbReference type="Proteomes" id="UP000190813"/>
    </source>
</evidence>
<dbReference type="Pfam" id="PF04185">
    <property type="entry name" value="Phosphoesterase"/>
    <property type="match status" value="2"/>
</dbReference>
<reference evidence="3 4" key="1">
    <citation type="submission" date="2016-06" db="EMBL/GenBank/DDBJ databases">
        <title>Revisiting the taxonomy of the Elizabethkingia Genus based on Whole-Genome Sequencing, Optical Mapping, and MALDI-TOF.</title>
        <authorList>
            <person name="Nicholson A.C."/>
        </authorList>
    </citation>
    <scope>NUCLEOTIDE SEQUENCE [LARGE SCALE GENOMIC DNA]</scope>
    <source>
        <strain evidence="3 4">G4070</strain>
    </source>
</reference>
<dbReference type="Proteomes" id="UP000190813">
    <property type="component" value="Unassembled WGS sequence"/>
</dbReference>
<dbReference type="NCBIfam" id="TIGR03396">
    <property type="entry name" value="PC_PLC"/>
    <property type="match status" value="1"/>
</dbReference>
<comment type="caution">
    <text evidence="3">The sequence shown here is derived from an EMBL/GenBank/DDBJ whole genome shotgun (WGS) entry which is preliminary data.</text>
</comment>
<dbReference type="GO" id="GO:0034480">
    <property type="term" value="F:phosphatidylcholine phospholipase C activity"/>
    <property type="evidence" value="ECO:0007669"/>
    <property type="project" value="InterPro"/>
</dbReference>
<name>A0A1T3MRG7_9FLAO</name>
<dbReference type="InterPro" id="IPR007312">
    <property type="entry name" value="Phosphoesterase"/>
</dbReference>